<dbReference type="InterPro" id="IPR029021">
    <property type="entry name" value="Prot-tyrosine_phosphatase-like"/>
</dbReference>
<evidence type="ECO:0000256" key="1">
    <source>
        <dbReference type="ARBA" id="ARBA00009580"/>
    </source>
</evidence>
<dbReference type="OrthoDB" id="1188001at2"/>
<proteinExistence type="inferred from homology"/>
<dbReference type="Pfam" id="PF13350">
    <property type="entry name" value="Y_phosphatase3"/>
    <property type="match status" value="1"/>
</dbReference>
<accession>C6XQ14</accession>
<dbReference type="PANTHER" id="PTHR31126">
    <property type="entry name" value="TYROSINE-PROTEIN PHOSPHATASE"/>
    <property type="match status" value="1"/>
</dbReference>
<dbReference type="eggNOG" id="COG2365">
    <property type="taxonomic scope" value="Bacteria"/>
</dbReference>
<dbReference type="STRING" id="582402.Hbal_0837"/>
<name>C6XQ14_HIRBI</name>
<dbReference type="AlphaFoldDB" id="C6XQ14"/>
<dbReference type="SUPFAM" id="SSF52799">
    <property type="entry name" value="(Phosphotyrosine protein) phosphatases II"/>
    <property type="match status" value="1"/>
</dbReference>
<dbReference type="HOGENOM" id="CLU_057546_0_0_5"/>
<dbReference type="GO" id="GO:0004721">
    <property type="term" value="F:phosphoprotein phosphatase activity"/>
    <property type="evidence" value="ECO:0007669"/>
    <property type="project" value="InterPro"/>
</dbReference>
<dbReference type="KEGG" id="hba:Hbal_0837"/>
<comment type="similarity">
    <text evidence="1">Belongs to the protein-tyrosine phosphatase family.</text>
</comment>
<dbReference type="Gene3D" id="3.90.190.10">
    <property type="entry name" value="Protein tyrosine phosphatase superfamily"/>
    <property type="match status" value="1"/>
</dbReference>
<keyword evidence="3" id="KW-1185">Reference proteome</keyword>
<gene>
    <name evidence="2" type="ordered locus">Hbal_0837</name>
</gene>
<dbReference type="RefSeq" id="WP_015826681.1">
    <property type="nucleotide sequence ID" value="NC_012982.1"/>
</dbReference>
<dbReference type="Proteomes" id="UP000002745">
    <property type="component" value="Chromosome"/>
</dbReference>
<reference evidence="3" key="1">
    <citation type="journal article" date="2011" name="J. Bacteriol.">
        <title>Genome sequences of eight morphologically diverse alphaproteobacteria.</title>
        <authorList>
            <consortium name="US DOE Joint Genome Institute"/>
            <person name="Brown P.J."/>
            <person name="Kysela D.T."/>
            <person name="Buechlein A."/>
            <person name="Hemmerich C."/>
            <person name="Brun Y.V."/>
        </authorList>
    </citation>
    <scope>NUCLEOTIDE SEQUENCE [LARGE SCALE GENOMIC DNA]</scope>
    <source>
        <strain evidence="3">ATCC 49814 / DSM 5838 / IFAM 1418</strain>
    </source>
</reference>
<dbReference type="PANTHER" id="PTHR31126:SF1">
    <property type="entry name" value="TYROSINE SPECIFIC PROTEIN PHOSPHATASES DOMAIN-CONTAINING PROTEIN"/>
    <property type="match status" value="1"/>
</dbReference>
<dbReference type="InterPro" id="IPR026893">
    <property type="entry name" value="Tyr/Ser_Pase_IphP-type"/>
</dbReference>
<organism evidence="2 3">
    <name type="scientific">Hirschia baltica (strain ATCC 49814 / DSM 5838 / IFAM 1418)</name>
    <dbReference type="NCBI Taxonomy" id="582402"/>
    <lineage>
        <taxon>Bacteria</taxon>
        <taxon>Pseudomonadati</taxon>
        <taxon>Pseudomonadota</taxon>
        <taxon>Alphaproteobacteria</taxon>
        <taxon>Hyphomonadales</taxon>
        <taxon>Hyphomonadaceae</taxon>
        <taxon>Hirschia</taxon>
    </lineage>
</organism>
<dbReference type="EMBL" id="CP001678">
    <property type="protein sequence ID" value="ACT58531.1"/>
    <property type="molecule type" value="Genomic_DNA"/>
</dbReference>
<evidence type="ECO:0000313" key="2">
    <source>
        <dbReference type="EMBL" id="ACT58531.1"/>
    </source>
</evidence>
<sequence length="256" mass="29198">MQDRIKPLLGVKNFRDFGGYETVCGRRVKTGKLYRTAALNKAQAADLDFLNKLDIGFQVDLRRQSERVEDPNLWGPHEVHTFNDLNAYKASHLEFMDKGNLTGDEAHNFMLAYYKVAPWVEAHVDLYTRWFQRLAETEGAGLINCAAGKDRTGLGCAVTLSLLGVPEKTIFEDYVLTNETINIEEILPLAREKWESRLGLVIEDEALYPFIAVRTEYLQCAWDEIKSKHGSILAYANDVLKVDDQKIERLKSKLLD</sequence>
<evidence type="ECO:0000313" key="3">
    <source>
        <dbReference type="Proteomes" id="UP000002745"/>
    </source>
</evidence>
<protein>
    <submittedName>
        <fullName evidence="2">Protein tyrosine/serine phosphatase</fullName>
    </submittedName>
</protein>